<dbReference type="eggNOG" id="arCOG03951">
    <property type="taxonomic scope" value="Archaea"/>
</dbReference>
<sequence>MNPLLSRLRDKEVLVRLNAFILSYFGWIAFGVLYGYIGRWSVDITRDFLKLPLTSKSLVLGLLDYTRSLVPLYTTLRWVYYFGFAGSIGFMVLYVLLYLRDLQTSDELLARYLMAYAGAGTIYLLVHIHAPHYVYHIPGYSMENTLLTRQEFVLPSLHNTFAAINIITIWKYRKRLGGKVLIGINTLIPFATVFLGHHWIYDVLTGFLLAWAVSRVTDGWAVRIPQSLYRLELKSLGALTMFNFVLATLMLLIALDPQKWLMVIRSILGQP</sequence>
<evidence type="ECO:0000313" key="3">
    <source>
        <dbReference type="EMBL" id="AHL22614.1"/>
    </source>
</evidence>
<feature type="transmembrane region" description="Helical" evidence="1">
    <location>
        <begin position="13"/>
        <end position="37"/>
    </location>
</feature>
<dbReference type="Proteomes" id="UP000019434">
    <property type="component" value="Chromosome"/>
</dbReference>
<keyword evidence="1" id="KW-1133">Transmembrane helix</keyword>
<feature type="transmembrane region" description="Helical" evidence="1">
    <location>
        <begin position="111"/>
        <end position="132"/>
    </location>
</feature>
<dbReference type="Pfam" id="PF01569">
    <property type="entry name" value="PAP2"/>
    <property type="match status" value="1"/>
</dbReference>
<dbReference type="KEGG" id="tnu:BD01_0995"/>
<feature type="transmembrane region" description="Helical" evidence="1">
    <location>
        <begin position="78"/>
        <end position="99"/>
    </location>
</feature>
<accession>W8PKJ5</accession>
<dbReference type="Gene3D" id="1.20.144.10">
    <property type="entry name" value="Phosphatidic acid phosphatase type 2/haloperoxidase"/>
    <property type="match status" value="1"/>
</dbReference>
<name>W8PKJ5_9EURY</name>
<dbReference type="InterPro" id="IPR036938">
    <property type="entry name" value="PAP2/HPO_sf"/>
</dbReference>
<dbReference type="RefSeq" id="WP_042690657.1">
    <property type="nucleotide sequence ID" value="NZ_CP007264.1"/>
</dbReference>
<feature type="domain" description="Phosphatidic acid phosphatase type 2/haloperoxidase" evidence="2">
    <location>
        <begin position="118"/>
        <end position="217"/>
    </location>
</feature>
<keyword evidence="1" id="KW-0472">Membrane</keyword>
<proteinExistence type="predicted"/>
<gene>
    <name evidence="3" type="ORF">BD01_0995</name>
</gene>
<dbReference type="AlphaFoldDB" id="W8PKJ5"/>
<evidence type="ECO:0000259" key="2">
    <source>
        <dbReference type="Pfam" id="PF01569"/>
    </source>
</evidence>
<dbReference type="HOGENOM" id="CLU_089553_0_0_2"/>
<dbReference type="GeneID" id="82171328"/>
<dbReference type="STRING" id="195522.BD01_0995"/>
<organism evidence="3 4">
    <name type="scientific">Thermococcus nautili</name>
    <dbReference type="NCBI Taxonomy" id="195522"/>
    <lineage>
        <taxon>Archaea</taxon>
        <taxon>Methanobacteriati</taxon>
        <taxon>Methanobacteriota</taxon>
        <taxon>Thermococci</taxon>
        <taxon>Thermococcales</taxon>
        <taxon>Thermococcaceae</taxon>
        <taxon>Thermococcus</taxon>
    </lineage>
</organism>
<feature type="transmembrane region" description="Helical" evidence="1">
    <location>
        <begin position="182"/>
        <end position="201"/>
    </location>
</feature>
<dbReference type="InterPro" id="IPR000326">
    <property type="entry name" value="PAP2/HPO"/>
</dbReference>
<feature type="transmembrane region" description="Helical" evidence="1">
    <location>
        <begin position="236"/>
        <end position="255"/>
    </location>
</feature>
<evidence type="ECO:0000256" key="1">
    <source>
        <dbReference type="SAM" id="Phobius"/>
    </source>
</evidence>
<dbReference type="OrthoDB" id="329477at2157"/>
<keyword evidence="1" id="KW-0812">Transmembrane</keyword>
<evidence type="ECO:0000313" key="4">
    <source>
        <dbReference type="Proteomes" id="UP000019434"/>
    </source>
</evidence>
<reference evidence="3 4" key="1">
    <citation type="submission" date="2014-02" db="EMBL/GenBank/DDBJ databases">
        <title>Genome Sequence of an Hyperthermophilic Archaeon, Thermococcus nautili 30-1, producing viral vesicles.</title>
        <authorList>
            <person name="Oberto J."/>
            <person name="Gaudin M."/>
            <person name="Cossu M."/>
            <person name="Gorlas A."/>
            <person name="Slesarev A."/>
            <person name="Marguet E."/>
            <person name="Forterre P."/>
        </authorList>
    </citation>
    <scope>NUCLEOTIDE SEQUENCE [LARGE SCALE GENOMIC DNA]</scope>
    <source>
        <strain evidence="3 4">30-1</strain>
    </source>
</reference>
<dbReference type="SUPFAM" id="SSF48317">
    <property type="entry name" value="Acid phosphatase/Vanadium-dependent haloperoxidase"/>
    <property type="match status" value="1"/>
</dbReference>
<dbReference type="EMBL" id="CP007264">
    <property type="protein sequence ID" value="AHL22614.1"/>
    <property type="molecule type" value="Genomic_DNA"/>
</dbReference>
<protein>
    <submittedName>
        <fullName evidence="3">Membrane-associated phospholipid phosphatase</fullName>
    </submittedName>
</protein>
<feature type="transmembrane region" description="Helical" evidence="1">
    <location>
        <begin position="152"/>
        <end position="170"/>
    </location>
</feature>
<keyword evidence="4" id="KW-1185">Reference proteome</keyword>